<dbReference type="GO" id="GO:0003824">
    <property type="term" value="F:catalytic activity"/>
    <property type="evidence" value="ECO:0007669"/>
    <property type="project" value="InterPro"/>
</dbReference>
<dbReference type="AlphaFoldDB" id="A0A9C6XUJ0"/>
<dbReference type="GO" id="GO:0071897">
    <property type="term" value="P:DNA biosynthetic process"/>
    <property type="evidence" value="ECO:0007669"/>
    <property type="project" value="UniProtKB-ARBA"/>
</dbReference>
<dbReference type="PANTHER" id="PTHR19446">
    <property type="entry name" value="REVERSE TRANSCRIPTASES"/>
    <property type="match status" value="1"/>
</dbReference>
<feature type="region of interest" description="Disordered" evidence="1">
    <location>
        <begin position="1142"/>
        <end position="1192"/>
    </location>
</feature>
<protein>
    <submittedName>
        <fullName evidence="4">Uncharacterized protein LOC127751707</fullName>
    </submittedName>
</protein>
<feature type="compositionally biased region" description="Low complexity" evidence="1">
    <location>
        <begin position="168"/>
        <end position="184"/>
    </location>
</feature>
<dbReference type="Proteomes" id="UP000504606">
    <property type="component" value="Unplaced"/>
</dbReference>
<dbReference type="CDD" id="cd01650">
    <property type="entry name" value="RT_nLTR_like"/>
    <property type="match status" value="1"/>
</dbReference>
<feature type="compositionally biased region" description="Acidic residues" evidence="1">
    <location>
        <begin position="1180"/>
        <end position="1192"/>
    </location>
</feature>
<evidence type="ECO:0000313" key="4">
    <source>
        <dbReference type="RefSeq" id="XP_052131638.1"/>
    </source>
</evidence>
<dbReference type="RefSeq" id="XP_052131638.1">
    <property type="nucleotide sequence ID" value="XM_052275678.1"/>
</dbReference>
<evidence type="ECO:0000256" key="1">
    <source>
        <dbReference type="SAM" id="MobiDB-lite"/>
    </source>
</evidence>
<dbReference type="OrthoDB" id="7466482at2759"/>
<dbReference type="Pfam" id="PF03372">
    <property type="entry name" value="Exo_endo_phos"/>
    <property type="match status" value="1"/>
</dbReference>
<feature type="region of interest" description="Disordered" evidence="1">
    <location>
        <begin position="440"/>
        <end position="462"/>
    </location>
</feature>
<dbReference type="SUPFAM" id="SSF56219">
    <property type="entry name" value="DNase I-like"/>
    <property type="match status" value="1"/>
</dbReference>
<dbReference type="InterPro" id="IPR036691">
    <property type="entry name" value="Endo/exonu/phosph_ase_sf"/>
</dbReference>
<evidence type="ECO:0000259" key="2">
    <source>
        <dbReference type="PROSITE" id="PS50878"/>
    </source>
</evidence>
<feature type="region of interest" description="Disordered" evidence="1">
    <location>
        <begin position="154"/>
        <end position="185"/>
    </location>
</feature>
<evidence type="ECO:0000313" key="3">
    <source>
        <dbReference type="Proteomes" id="UP000504606"/>
    </source>
</evidence>
<dbReference type="GeneID" id="127751707"/>
<dbReference type="KEGG" id="foc:127751707"/>
<organism evidence="3 4">
    <name type="scientific">Frankliniella occidentalis</name>
    <name type="common">Western flower thrips</name>
    <name type="synonym">Euthrips occidentalis</name>
    <dbReference type="NCBI Taxonomy" id="133901"/>
    <lineage>
        <taxon>Eukaryota</taxon>
        <taxon>Metazoa</taxon>
        <taxon>Ecdysozoa</taxon>
        <taxon>Arthropoda</taxon>
        <taxon>Hexapoda</taxon>
        <taxon>Insecta</taxon>
        <taxon>Pterygota</taxon>
        <taxon>Neoptera</taxon>
        <taxon>Paraneoptera</taxon>
        <taxon>Thysanoptera</taxon>
        <taxon>Terebrantia</taxon>
        <taxon>Thripoidea</taxon>
        <taxon>Thripidae</taxon>
        <taxon>Frankliniella</taxon>
    </lineage>
</organism>
<reference evidence="4" key="1">
    <citation type="submission" date="2025-08" db="UniProtKB">
        <authorList>
            <consortium name="RefSeq"/>
        </authorList>
    </citation>
    <scope>IDENTIFICATION</scope>
    <source>
        <tissue evidence="4">Whole organism</tissue>
    </source>
</reference>
<sequence>MAQFERAKVTIGDEEFHIRRVPRAPESLYVATAVALRPSDDTAAVLRSRELWRAVDEIRGAEAAPPNDGTRIKELAELLNRPFEVHQADPPACEVVLPREYIPNRRIPPVVLLVTELAGDWNHYDVVEARRPAMLHRMQPRRVGVVPLGPNVPEVPDPIINSQESGISQRSAARQRSPSPQPSQVQNQRLIVATWNAQGVAALGVKDNVDAELYSRGVHVAVLQETKIPPQQLITQHYRWVVEGAPLRGARGLALLVRRDLPYIQLISHTLVCPDVMIMEVSAYDKMFSVIATHVPGDVNPRQLEVSAAVAAAVAARPHHRCILLGDFNAHLGQRDRNGPTDVLGKGTPYVHSNMAGVGLLQIARIHHLRIITTAGFARGCQTTWIGGGLRGGPRAARSQLDHICTNFSNVNSVNANFATQVSADHKIVYATLMLHLPEPDPPGRHVEPDPDPAQQLPRHAARKPRIPWALGRLNEEVALQELYQGALTHALEQLENRFGNLSWKQVAEAMETAANAQLRVQESPMTPRRREAANRRRHAYTLTRREPGDEFAEELLREATLAEKRASRRHAEEKIEQFFREVDGVRPANKLNVAFRYLKKEKRQQAPQANNITMRDCEEVVQRMAEGEHPDRLPEDPGGPITTAPTAAQLREYASKLSKRTAAGPDGLPGELFIHGPPKLFQVLEKVVGEVWRAGEFPAASTQSMQHPIPKKARPAGVDDYRTLSLCNTIYKLVAKHMMVELTTVLPPIPYYQAGFRASRSTYDHLFLLRRVLDAHWQAGSAVHVMALDIKAAFPSVNKKQMVRILQEMGVSAYLINRIIALALTDVTFIRYGKAMTSTVLRGREVRQGCPISPYLFTLALHWAIARAVARLHRFSLDITRPGLLPAVCAYADDILVVSDRFRDLVAFLTAFRAELPPLTLEIKFAKSEYLFRKPAFDDPEPIPRPIAIGDVNLQQVEKIIYLGAAITNQLDRRPIIKHRIQKTQRSAAVLLNSLRRHPLPISVIKRFHTSIILPATNYELATVSSTKATRSKLRRENAIIYKSLLATARPPHVVIPANDAPSVNRSIRAARIMYRGHILRTPPGHPLRLAYDLNLGLKQGRPCYDYVKSLEQDMDRLPEPPEGWAELLLNKIATKNFLKETRDQDYSSEEEVEEEEDEEDNPGEPQAVHGYRQVLEAFSEDEVSEEEEEH</sequence>
<dbReference type="PROSITE" id="PS50878">
    <property type="entry name" value="RT_POL"/>
    <property type="match status" value="1"/>
</dbReference>
<keyword evidence="3" id="KW-1185">Reference proteome</keyword>
<feature type="compositionally biased region" description="Acidic residues" evidence="1">
    <location>
        <begin position="1148"/>
        <end position="1164"/>
    </location>
</feature>
<name>A0A9C6XUJ0_FRAOC</name>
<dbReference type="InterPro" id="IPR000477">
    <property type="entry name" value="RT_dom"/>
</dbReference>
<dbReference type="Gene3D" id="3.60.10.10">
    <property type="entry name" value="Endonuclease/exonuclease/phosphatase"/>
    <property type="match status" value="1"/>
</dbReference>
<feature type="domain" description="Reverse transcriptase" evidence="2">
    <location>
        <begin position="691"/>
        <end position="968"/>
    </location>
</feature>
<dbReference type="InterPro" id="IPR043502">
    <property type="entry name" value="DNA/RNA_pol_sf"/>
</dbReference>
<feature type="compositionally biased region" description="Basic and acidic residues" evidence="1">
    <location>
        <begin position="440"/>
        <end position="449"/>
    </location>
</feature>
<dbReference type="SUPFAM" id="SSF56672">
    <property type="entry name" value="DNA/RNA polymerases"/>
    <property type="match status" value="1"/>
</dbReference>
<gene>
    <name evidence="4" type="primary">LOC127751707</name>
</gene>
<dbReference type="InterPro" id="IPR005135">
    <property type="entry name" value="Endo/exonuclease/phosphatase"/>
</dbReference>
<dbReference type="Pfam" id="PF00078">
    <property type="entry name" value="RVT_1"/>
    <property type="match status" value="1"/>
</dbReference>
<proteinExistence type="predicted"/>
<accession>A0A9C6XUJ0</accession>